<dbReference type="GO" id="GO:0016301">
    <property type="term" value="F:kinase activity"/>
    <property type="evidence" value="ECO:0007669"/>
    <property type="project" value="UniProtKB-KW"/>
</dbReference>
<evidence type="ECO:0000259" key="14">
    <source>
        <dbReference type="SMART" id="SM00065"/>
    </source>
</evidence>
<keyword evidence="6" id="KW-0813">Transport</keyword>
<dbReference type="EMBL" id="JACXAF010000005">
    <property type="protein sequence ID" value="MBD1388846.1"/>
    <property type="molecule type" value="Genomic_DNA"/>
</dbReference>
<dbReference type="GO" id="GO:0046872">
    <property type="term" value="F:metal ion binding"/>
    <property type="evidence" value="ECO:0007669"/>
    <property type="project" value="UniProtKB-KW"/>
</dbReference>
<feature type="domain" description="GAF" evidence="14">
    <location>
        <begin position="17"/>
        <end position="164"/>
    </location>
</feature>
<evidence type="ECO:0000256" key="1">
    <source>
        <dbReference type="ARBA" id="ARBA00000683"/>
    </source>
</evidence>
<dbReference type="AlphaFoldDB" id="A0A8J6UFJ8"/>
<comment type="caution">
    <text evidence="15">The sequence shown here is derived from an EMBL/GenBank/DDBJ whole genome shotgun (WGS) entry which is preliminary data.</text>
</comment>
<evidence type="ECO:0000256" key="2">
    <source>
        <dbReference type="ARBA" id="ARBA00001946"/>
    </source>
</evidence>
<dbReference type="Gene3D" id="3.20.20.60">
    <property type="entry name" value="Phosphoenolpyruvate-binding domains"/>
    <property type="match status" value="1"/>
</dbReference>
<evidence type="ECO:0000256" key="4">
    <source>
        <dbReference type="ARBA" id="ARBA00007837"/>
    </source>
</evidence>
<dbReference type="SUPFAM" id="SSF47831">
    <property type="entry name" value="Enzyme I of the PEP:sugar phosphotransferase system HPr-binding (sub)domain"/>
    <property type="match status" value="1"/>
</dbReference>
<dbReference type="NCBIfam" id="TIGR01417">
    <property type="entry name" value="PTS_I_fam"/>
    <property type="match status" value="1"/>
</dbReference>
<dbReference type="InterPro" id="IPR029016">
    <property type="entry name" value="GAF-like_dom_sf"/>
</dbReference>
<dbReference type="Proteomes" id="UP000638014">
    <property type="component" value="Unassembled WGS sequence"/>
</dbReference>
<dbReference type="InterPro" id="IPR000121">
    <property type="entry name" value="PEP_util_C"/>
</dbReference>
<evidence type="ECO:0000256" key="12">
    <source>
        <dbReference type="ARBA" id="ARBA00022777"/>
    </source>
</evidence>
<dbReference type="SUPFAM" id="SSF55781">
    <property type="entry name" value="GAF domain-like"/>
    <property type="match status" value="1"/>
</dbReference>
<keyword evidence="11" id="KW-0479">Metal-binding</keyword>
<dbReference type="PROSITE" id="PS00742">
    <property type="entry name" value="PEP_ENZYMES_2"/>
    <property type="match status" value="1"/>
</dbReference>
<reference evidence="15" key="1">
    <citation type="submission" date="2020-09" db="EMBL/GenBank/DDBJ databases">
        <title>A novel bacterium of genus Neiella, isolated from South China Sea.</title>
        <authorList>
            <person name="Huang H."/>
            <person name="Mo K."/>
            <person name="Hu Y."/>
        </authorList>
    </citation>
    <scope>NUCLEOTIDE SEQUENCE</scope>
    <source>
        <strain evidence="15">HB171785</strain>
    </source>
</reference>
<dbReference type="Pfam" id="PF05524">
    <property type="entry name" value="PEP-utilisers_N"/>
    <property type="match status" value="1"/>
</dbReference>
<keyword evidence="10" id="KW-0598">Phosphotransferase system</keyword>
<keyword evidence="13" id="KW-0460">Magnesium</keyword>
<dbReference type="InterPro" id="IPR050499">
    <property type="entry name" value="PEP-utilizing_PTS_enzyme"/>
</dbReference>
<keyword evidence="9 15" id="KW-0808">Transferase</keyword>
<comment type="subcellular location">
    <subcellularLocation>
        <location evidence="3">Cytoplasm</location>
    </subcellularLocation>
</comment>
<keyword evidence="7" id="KW-0963">Cytoplasm</keyword>
<dbReference type="EC" id="2.7.3.9" evidence="5"/>
<name>A0A8J6UFJ8_9GAMM</name>
<organism evidence="15 16">
    <name type="scientific">Neiella litorisoli</name>
    <dbReference type="NCBI Taxonomy" id="2771431"/>
    <lineage>
        <taxon>Bacteria</taxon>
        <taxon>Pseudomonadati</taxon>
        <taxon>Pseudomonadota</taxon>
        <taxon>Gammaproteobacteria</taxon>
        <taxon>Alteromonadales</taxon>
        <taxon>Echinimonadaceae</taxon>
        <taxon>Neiella</taxon>
    </lineage>
</organism>
<evidence type="ECO:0000256" key="9">
    <source>
        <dbReference type="ARBA" id="ARBA00022679"/>
    </source>
</evidence>
<dbReference type="PANTHER" id="PTHR46244">
    <property type="entry name" value="PHOSPHOENOLPYRUVATE-PROTEIN PHOSPHOTRANSFERASE"/>
    <property type="match status" value="1"/>
</dbReference>
<dbReference type="SMART" id="SM00065">
    <property type="entry name" value="GAF"/>
    <property type="match status" value="1"/>
</dbReference>
<evidence type="ECO:0000256" key="6">
    <source>
        <dbReference type="ARBA" id="ARBA00022448"/>
    </source>
</evidence>
<dbReference type="Pfam" id="PF02896">
    <property type="entry name" value="PEP-utilizers_C"/>
    <property type="match status" value="1"/>
</dbReference>
<dbReference type="NCBIfam" id="NF008283">
    <property type="entry name" value="PRK11061.1"/>
    <property type="match status" value="1"/>
</dbReference>
<dbReference type="GO" id="GO:0005737">
    <property type="term" value="C:cytoplasm"/>
    <property type="evidence" value="ECO:0007669"/>
    <property type="project" value="UniProtKB-SubCell"/>
</dbReference>
<evidence type="ECO:0000256" key="11">
    <source>
        <dbReference type="ARBA" id="ARBA00022723"/>
    </source>
</evidence>
<protein>
    <recommendedName>
        <fullName evidence="5">phosphoenolpyruvate--protein phosphotransferase</fullName>
        <ecNumber evidence="5">2.7.3.9</ecNumber>
    </recommendedName>
</protein>
<dbReference type="InterPro" id="IPR003018">
    <property type="entry name" value="GAF"/>
</dbReference>
<keyword evidence="8" id="KW-0762">Sugar transport</keyword>
<dbReference type="Pfam" id="PF01590">
    <property type="entry name" value="GAF"/>
    <property type="match status" value="1"/>
</dbReference>
<evidence type="ECO:0000256" key="13">
    <source>
        <dbReference type="ARBA" id="ARBA00022842"/>
    </source>
</evidence>
<dbReference type="InterPro" id="IPR008279">
    <property type="entry name" value="PEP-util_enz_mobile_dom"/>
</dbReference>
<dbReference type="InterPro" id="IPR036618">
    <property type="entry name" value="PtsI_HPr-bd_sf"/>
</dbReference>
<dbReference type="PANTHER" id="PTHR46244:SF1">
    <property type="entry name" value="PHOSPHOENOLPYRUVATE-DEPENDENT PHOSPHOTRANSFERASE SYSTEM"/>
    <property type="match status" value="1"/>
</dbReference>
<keyword evidence="16" id="KW-1185">Reference proteome</keyword>
<dbReference type="InterPro" id="IPR006318">
    <property type="entry name" value="PTS_EI-like"/>
</dbReference>
<keyword evidence="12" id="KW-0418">Kinase</keyword>
<evidence type="ECO:0000256" key="8">
    <source>
        <dbReference type="ARBA" id="ARBA00022597"/>
    </source>
</evidence>
<proteinExistence type="inferred from homology"/>
<evidence type="ECO:0000256" key="10">
    <source>
        <dbReference type="ARBA" id="ARBA00022683"/>
    </source>
</evidence>
<evidence type="ECO:0000313" key="16">
    <source>
        <dbReference type="Proteomes" id="UP000638014"/>
    </source>
</evidence>
<dbReference type="InterPro" id="IPR023151">
    <property type="entry name" value="PEP_util_CS"/>
</dbReference>
<dbReference type="GO" id="GO:0008965">
    <property type="term" value="F:phosphoenolpyruvate-protein phosphotransferase activity"/>
    <property type="evidence" value="ECO:0007669"/>
    <property type="project" value="UniProtKB-EC"/>
</dbReference>
<dbReference type="InterPro" id="IPR015813">
    <property type="entry name" value="Pyrv/PenolPyrv_kinase-like_dom"/>
</dbReference>
<evidence type="ECO:0000256" key="5">
    <source>
        <dbReference type="ARBA" id="ARBA00012232"/>
    </source>
</evidence>
<dbReference type="InterPro" id="IPR036637">
    <property type="entry name" value="Phosphohistidine_dom_sf"/>
</dbReference>
<sequence>MLHTLRQIVQGVNQSEALDDALQFLVTQTKQALETQCCSVYLANVEAGHFTLMATDGLAQSSVGNAVIGFHEGLIGLVGEREEPINLANAHQHPRFKFIPQVEEEQLNAFLGTPIIHQGRVLGVLTIQQADARQFSEQEESLLVTLSAQLAGVLAAAKARGQLTAASSHQRSMVVLQGVAGSPGIAVAQAWVERVAVELEDVVEGQHQDLDAELERWQNAVLQTREYIERLSLRLGESLDRDVLAIFDVYQNILNDNSISGAVEQHIRANASAETALVRVAKDYIGQFAAMKDAYLRERATDIRDLAQRLLYFLQQRAHELTEHEQPLVLVAEEVTASMLASIPRDKLLGIVSVRGSSNSHAAILARALGIPAVLGIADLPLKKCAGRDVILDGYSGRLYLSPSAAVKEEYARLLRQESELQIEFEKNRELPAATADGRRLSVMINAGLAADTEHYGGGADGVGLFRTEIPFMIQDKFPSEEFQFQTYCNILNRFPGQPVTMRTLDVGGDKALPYFPIREENPFLGWRGLRMTLDHPEIFLVQMRAMLKAHHKCRNLRIMFPMVTNIAELEQAKKLLRKAHAELQDELGEHFALPPLGIMIEVPAMLYQLRAVADQVDFVSVGSNDLTQYLLAVDRNNARVANLYDELNPAVLNALNSIAQQCRQYQLNFSICGELASDPLGAILLVAMGYKVLSMNAANIGRVKWALAKVSMSQCQHMLQKALNLSSADTIRRQLYVDMDSFGLGALIRPGQ</sequence>
<evidence type="ECO:0000313" key="15">
    <source>
        <dbReference type="EMBL" id="MBD1388846.1"/>
    </source>
</evidence>
<gene>
    <name evidence="15" type="primary">ptsP</name>
    <name evidence="15" type="ORF">IC617_05345</name>
</gene>
<dbReference type="Gene3D" id="1.10.274.10">
    <property type="entry name" value="PtsI, HPr-binding domain"/>
    <property type="match status" value="1"/>
</dbReference>
<dbReference type="PRINTS" id="PR01736">
    <property type="entry name" value="PHPHTRNFRASE"/>
</dbReference>
<accession>A0A8J6UFJ8</accession>
<dbReference type="InterPro" id="IPR040442">
    <property type="entry name" value="Pyrv_kinase-like_dom_sf"/>
</dbReference>
<dbReference type="Gene3D" id="3.30.450.40">
    <property type="match status" value="1"/>
</dbReference>
<comment type="catalytic activity">
    <reaction evidence="1">
        <text>L-histidyl-[protein] + phosphoenolpyruvate = N(pros)-phospho-L-histidyl-[protein] + pyruvate</text>
        <dbReference type="Rhea" id="RHEA:23880"/>
        <dbReference type="Rhea" id="RHEA-COMP:9745"/>
        <dbReference type="Rhea" id="RHEA-COMP:9746"/>
        <dbReference type="ChEBI" id="CHEBI:15361"/>
        <dbReference type="ChEBI" id="CHEBI:29979"/>
        <dbReference type="ChEBI" id="CHEBI:58702"/>
        <dbReference type="ChEBI" id="CHEBI:64837"/>
        <dbReference type="EC" id="2.7.3.9"/>
    </reaction>
</comment>
<dbReference type="InterPro" id="IPR008731">
    <property type="entry name" value="PTS_EIN"/>
</dbReference>
<dbReference type="SUPFAM" id="SSF51621">
    <property type="entry name" value="Phosphoenolpyruvate/pyruvate domain"/>
    <property type="match status" value="1"/>
</dbReference>
<evidence type="ECO:0000256" key="7">
    <source>
        <dbReference type="ARBA" id="ARBA00022490"/>
    </source>
</evidence>
<dbReference type="Gene3D" id="3.50.30.10">
    <property type="entry name" value="Phosphohistidine domain"/>
    <property type="match status" value="1"/>
</dbReference>
<dbReference type="GO" id="GO:0009401">
    <property type="term" value="P:phosphoenolpyruvate-dependent sugar phosphotransferase system"/>
    <property type="evidence" value="ECO:0007669"/>
    <property type="project" value="UniProtKB-KW"/>
</dbReference>
<dbReference type="Pfam" id="PF00391">
    <property type="entry name" value="PEP-utilizers"/>
    <property type="match status" value="1"/>
</dbReference>
<dbReference type="SUPFAM" id="SSF52009">
    <property type="entry name" value="Phosphohistidine domain"/>
    <property type="match status" value="1"/>
</dbReference>
<comment type="similarity">
    <text evidence="4">Belongs to the PEP-utilizing enzyme family.</text>
</comment>
<evidence type="ECO:0000256" key="3">
    <source>
        <dbReference type="ARBA" id="ARBA00004496"/>
    </source>
</evidence>
<comment type="cofactor">
    <cofactor evidence="2">
        <name>Mg(2+)</name>
        <dbReference type="ChEBI" id="CHEBI:18420"/>
    </cofactor>
</comment>